<dbReference type="AlphaFoldDB" id="A0A3Q0L5U0"/>
<accession>A0A3Q0L5U0</accession>
<evidence type="ECO:0000313" key="1">
    <source>
        <dbReference type="EMBL" id="AAO10846.1"/>
    </source>
</evidence>
<gene>
    <name evidence="1" type="ordered locus">VV1_2484</name>
</gene>
<organism evidence="1 2">
    <name type="scientific">Vibrio vulnificus (strain CMCP6)</name>
    <dbReference type="NCBI Taxonomy" id="216895"/>
    <lineage>
        <taxon>Bacteria</taxon>
        <taxon>Pseudomonadati</taxon>
        <taxon>Pseudomonadota</taxon>
        <taxon>Gammaproteobacteria</taxon>
        <taxon>Vibrionales</taxon>
        <taxon>Vibrionaceae</taxon>
        <taxon>Vibrio</taxon>
    </lineage>
</organism>
<name>A0A3Q0L5U0_VIBVU</name>
<dbReference type="RefSeq" id="WP_011080343.1">
    <property type="nucleotide sequence ID" value="NC_004459.3"/>
</dbReference>
<reference evidence="1 2" key="2">
    <citation type="journal article" date="2003" name="Infect. Immun.">
        <title>Characterization and pathogenic significance of Vibrio vulnificus antigens preferentially expressed in septicemic patients.</title>
        <authorList>
            <person name="Kim Y.R."/>
            <person name="Lee S.E."/>
            <person name="Kim C.M."/>
            <person name="Kim S.Y."/>
            <person name="Shin E.K."/>
            <person name="Shin D.H."/>
            <person name="Chung S.S."/>
            <person name="Choy H.E."/>
            <person name="Progulske-Fox A."/>
            <person name="Hillman J.D."/>
            <person name="Handfield M."/>
            <person name="Rhee J.H."/>
        </authorList>
    </citation>
    <scope>NUCLEOTIDE SEQUENCE [LARGE SCALE GENOMIC DNA]</scope>
    <source>
        <strain evidence="1 2">CMCP6</strain>
    </source>
</reference>
<sequence>MTKKEELSKLEYKMFSQAMRGFHEPEGSIARILTIHLITEAVLEKIIGLILDRHASAVLSVSLSYRQKLELCSKLQFEDGERVLNSSVVGSLKKLNTLRNNLAHKLDHEVTKEELLSVFYVIEPNIPDEVLSSDLEVIVKSYHAHIFPLMFGRKVST</sequence>
<reference evidence="1 2" key="3">
    <citation type="journal article" date="2011" name="Mol. Syst. Biol.">
        <title>Integrative genome-scale metabolic analysis of Vibrio vulnificus for drug targeting and discovery.</title>
        <authorList>
            <person name="Kim H.U."/>
            <person name="Kim S.Y."/>
            <person name="Jeong H."/>
            <person name="Kim T.Y."/>
            <person name="Kim J.J."/>
            <person name="Choy H.E."/>
            <person name="Yi K.Y."/>
            <person name="Rhee J.H."/>
            <person name="Lee S.Y."/>
        </authorList>
    </citation>
    <scope>NUCLEOTIDE SEQUENCE [LARGE SCALE GENOMIC DNA]</scope>
    <source>
        <strain evidence="1 2">CMCP6</strain>
    </source>
</reference>
<evidence type="ECO:0000313" key="2">
    <source>
        <dbReference type="Proteomes" id="UP000002275"/>
    </source>
</evidence>
<dbReference type="Proteomes" id="UP000002275">
    <property type="component" value="Chromosome I"/>
</dbReference>
<dbReference type="EMBL" id="AE016795">
    <property type="protein sequence ID" value="AAO10846.1"/>
    <property type="molecule type" value="Genomic_DNA"/>
</dbReference>
<protein>
    <recommendedName>
        <fullName evidence="3">DUF4145 domain-containing protein</fullName>
    </recommendedName>
</protein>
<dbReference type="KEGG" id="vvu:VV1_2484"/>
<reference evidence="2" key="1">
    <citation type="submission" date="2002-12" db="EMBL/GenBank/DDBJ databases">
        <title>Complete genome sequence of Vibrio vulnificus CMCP6.</title>
        <authorList>
            <person name="Rhee J.H."/>
            <person name="Kim S.Y."/>
            <person name="Chung S.S."/>
            <person name="Kim J.J."/>
            <person name="Moon Y.H."/>
            <person name="Jeong H."/>
            <person name="Choy H.E."/>
        </authorList>
    </citation>
    <scope>NUCLEOTIDE SEQUENCE [LARGE SCALE GENOMIC DNA]</scope>
    <source>
        <strain evidence="2">CMCP6</strain>
    </source>
</reference>
<proteinExistence type="predicted"/>
<evidence type="ECO:0008006" key="3">
    <source>
        <dbReference type="Google" id="ProtNLM"/>
    </source>
</evidence>